<sequence length="125" mass="13364">MIFGLGLDLARVARFERALARFGPRLGRRCFTAAEWEQAMARPKPAAALALRWAAKEAFVKAAGLGMGRLAFTEIEVAHAAGGRPLLRLHGAVAQWARDNGGLTAHLSLTDDGDYAAAVVVLEKP</sequence>
<dbReference type="InterPro" id="IPR002582">
    <property type="entry name" value="ACPS"/>
</dbReference>
<dbReference type="EC" id="2.7.8.7" evidence="8"/>
<dbReference type="AlphaFoldDB" id="E1QFI1"/>
<dbReference type="NCBIfam" id="TIGR00516">
    <property type="entry name" value="acpS"/>
    <property type="match status" value="1"/>
</dbReference>
<comment type="catalytic activity">
    <reaction evidence="8">
        <text>apo-[ACP] + CoA = holo-[ACP] + adenosine 3',5'-bisphosphate + H(+)</text>
        <dbReference type="Rhea" id="RHEA:12068"/>
        <dbReference type="Rhea" id="RHEA-COMP:9685"/>
        <dbReference type="Rhea" id="RHEA-COMP:9690"/>
        <dbReference type="ChEBI" id="CHEBI:15378"/>
        <dbReference type="ChEBI" id="CHEBI:29999"/>
        <dbReference type="ChEBI" id="CHEBI:57287"/>
        <dbReference type="ChEBI" id="CHEBI:58343"/>
        <dbReference type="ChEBI" id="CHEBI:64479"/>
        <dbReference type="EC" id="2.7.8.7"/>
    </reaction>
</comment>
<keyword evidence="6 8" id="KW-0443">Lipid metabolism</keyword>
<feature type="binding site" evidence="8">
    <location>
        <position position="57"/>
    </location>
    <ligand>
        <name>Mg(2+)</name>
        <dbReference type="ChEBI" id="CHEBI:18420"/>
    </ligand>
</feature>
<evidence type="ECO:0000256" key="8">
    <source>
        <dbReference type="HAMAP-Rule" id="MF_00101"/>
    </source>
</evidence>
<dbReference type="GO" id="GO:0005737">
    <property type="term" value="C:cytoplasm"/>
    <property type="evidence" value="ECO:0007669"/>
    <property type="project" value="UniProtKB-SubCell"/>
</dbReference>
<dbReference type="STRING" id="644282.Deba_0947"/>
<keyword evidence="5 8" id="KW-0460">Magnesium</keyword>
<proteinExistence type="inferred from homology"/>
<accession>E1QFI1</accession>
<dbReference type="Gene3D" id="3.90.470.20">
    <property type="entry name" value="4'-phosphopantetheinyl transferase domain"/>
    <property type="match status" value="1"/>
</dbReference>
<comment type="subcellular location">
    <subcellularLocation>
        <location evidence="8">Cytoplasm</location>
    </subcellularLocation>
</comment>
<evidence type="ECO:0000313" key="10">
    <source>
        <dbReference type="EMBL" id="ADK84317.1"/>
    </source>
</evidence>
<evidence type="ECO:0000256" key="5">
    <source>
        <dbReference type="ARBA" id="ARBA00022842"/>
    </source>
</evidence>
<keyword evidence="2 8" id="KW-0808">Transferase</keyword>
<dbReference type="EMBL" id="CP002085">
    <property type="protein sequence ID" value="ADK84317.1"/>
    <property type="molecule type" value="Genomic_DNA"/>
</dbReference>
<dbReference type="Pfam" id="PF01648">
    <property type="entry name" value="ACPS"/>
    <property type="match status" value="1"/>
</dbReference>
<feature type="domain" description="4'-phosphopantetheinyl transferase" evidence="9">
    <location>
        <begin position="4"/>
        <end position="119"/>
    </location>
</feature>
<name>E1QFI1_DESB2</name>
<dbReference type="RefSeq" id="WP_013257771.1">
    <property type="nucleotide sequence ID" value="NC_014365.1"/>
</dbReference>
<dbReference type="HAMAP" id="MF_00101">
    <property type="entry name" value="AcpS"/>
    <property type="match status" value="1"/>
</dbReference>
<evidence type="ECO:0000256" key="6">
    <source>
        <dbReference type="ARBA" id="ARBA00023098"/>
    </source>
</evidence>
<evidence type="ECO:0000259" key="9">
    <source>
        <dbReference type="Pfam" id="PF01648"/>
    </source>
</evidence>
<keyword evidence="4 8" id="KW-0276">Fatty acid metabolism</keyword>
<keyword evidence="8" id="KW-0963">Cytoplasm</keyword>
<dbReference type="InterPro" id="IPR008278">
    <property type="entry name" value="4-PPantetheinyl_Trfase_dom"/>
</dbReference>
<reference evidence="10 11" key="1">
    <citation type="journal article" date="2010" name="Stand. Genomic Sci.">
        <title>Complete genome sequence of Desulfarculus baarsii type strain (2st14).</title>
        <authorList>
            <person name="Sun H."/>
            <person name="Spring S."/>
            <person name="Lapidus A."/>
            <person name="Davenport K."/>
            <person name="Del Rio T.G."/>
            <person name="Tice H."/>
            <person name="Nolan M."/>
            <person name="Copeland A."/>
            <person name="Cheng J.F."/>
            <person name="Lucas S."/>
            <person name="Tapia R."/>
            <person name="Goodwin L."/>
            <person name="Pitluck S."/>
            <person name="Ivanova N."/>
            <person name="Pagani I."/>
            <person name="Mavromatis K."/>
            <person name="Ovchinnikova G."/>
            <person name="Pati A."/>
            <person name="Chen A."/>
            <person name="Palaniappan K."/>
            <person name="Hauser L."/>
            <person name="Chang Y.J."/>
            <person name="Jeffries C.D."/>
            <person name="Detter J.C."/>
            <person name="Han C."/>
            <person name="Rohde M."/>
            <person name="Brambilla E."/>
            <person name="Goker M."/>
            <person name="Woyke T."/>
            <person name="Bristow J."/>
            <person name="Eisen J.A."/>
            <person name="Markowitz V."/>
            <person name="Hugenholtz P."/>
            <person name="Kyrpides N.C."/>
            <person name="Klenk H.P."/>
            <person name="Land M."/>
        </authorList>
    </citation>
    <scope>NUCLEOTIDE SEQUENCE [LARGE SCALE GENOMIC DNA]</scope>
    <source>
        <strain evidence="11">ATCC 33931 / DSM 2075 / LMG 7858 / VKM B-1802 / 2st14</strain>
    </source>
</reference>
<dbReference type="GO" id="GO:0006633">
    <property type="term" value="P:fatty acid biosynthetic process"/>
    <property type="evidence" value="ECO:0007669"/>
    <property type="project" value="UniProtKB-UniRule"/>
</dbReference>
<evidence type="ECO:0000256" key="1">
    <source>
        <dbReference type="ARBA" id="ARBA00022516"/>
    </source>
</evidence>
<comment type="function">
    <text evidence="8">Transfers the 4'-phosphopantetheine moiety from coenzyme A to a Ser of acyl-carrier-protein.</text>
</comment>
<keyword evidence="11" id="KW-1185">Reference proteome</keyword>
<comment type="cofactor">
    <cofactor evidence="8">
        <name>Mg(2+)</name>
        <dbReference type="ChEBI" id="CHEBI:18420"/>
    </cofactor>
</comment>
<comment type="similarity">
    <text evidence="8">Belongs to the P-Pant transferase superfamily. AcpS family.</text>
</comment>
<keyword evidence="3 8" id="KW-0479">Metal-binding</keyword>
<keyword evidence="1 8" id="KW-0444">Lipid biosynthesis</keyword>
<dbReference type="GO" id="GO:0000287">
    <property type="term" value="F:magnesium ion binding"/>
    <property type="evidence" value="ECO:0007669"/>
    <property type="project" value="UniProtKB-UniRule"/>
</dbReference>
<dbReference type="InterPro" id="IPR037143">
    <property type="entry name" value="4-PPantetheinyl_Trfase_dom_sf"/>
</dbReference>
<dbReference type="OrthoDB" id="517356at2"/>
<dbReference type="SUPFAM" id="SSF56214">
    <property type="entry name" value="4'-phosphopantetheinyl transferase"/>
    <property type="match status" value="1"/>
</dbReference>
<dbReference type="GO" id="GO:0008897">
    <property type="term" value="F:holo-[acyl-carrier-protein] synthase activity"/>
    <property type="evidence" value="ECO:0007669"/>
    <property type="project" value="UniProtKB-UniRule"/>
</dbReference>
<organism evidence="10 11">
    <name type="scientific">Desulfarculus baarsii (strain ATCC 33931 / DSM 2075 / LMG 7858 / VKM B-1802 / 2st14)</name>
    <dbReference type="NCBI Taxonomy" id="644282"/>
    <lineage>
        <taxon>Bacteria</taxon>
        <taxon>Pseudomonadati</taxon>
        <taxon>Thermodesulfobacteriota</taxon>
        <taxon>Desulfarculia</taxon>
        <taxon>Desulfarculales</taxon>
        <taxon>Desulfarculaceae</taxon>
        <taxon>Desulfarculus</taxon>
    </lineage>
</organism>
<gene>
    <name evidence="8" type="primary">acpS</name>
    <name evidence="10" type="ordered locus">Deba_0947</name>
</gene>
<dbReference type="Proteomes" id="UP000009047">
    <property type="component" value="Chromosome"/>
</dbReference>
<evidence type="ECO:0000313" key="11">
    <source>
        <dbReference type="Proteomes" id="UP000009047"/>
    </source>
</evidence>
<feature type="binding site" evidence="8">
    <location>
        <position position="8"/>
    </location>
    <ligand>
        <name>Mg(2+)</name>
        <dbReference type="ChEBI" id="CHEBI:18420"/>
    </ligand>
</feature>
<dbReference type="HOGENOM" id="CLU_089696_3_1_7"/>
<protein>
    <recommendedName>
        <fullName evidence="8">Holo-[acyl-carrier-protein] synthase</fullName>
        <shortName evidence="8">Holo-ACP synthase</shortName>
        <ecNumber evidence="8">2.7.8.7</ecNumber>
    </recommendedName>
    <alternativeName>
        <fullName evidence="8">4'-phosphopantetheinyl transferase AcpS</fullName>
    </alternativeName>
</protein>
<dbReference type="eggNOG" id="COG0736">
    <property type="taxonomic scope" value="Bacteria"/>
</dbReference>
<dbReference type="NCBIfam" id="TIGR00556">
    <property type="entry name" value="pantethn_trn"/>
    <property type="match status" value="1"/>
</dbReference>
<evidence type="ECO:0000256" key="2">
    <source>
        <dbReference type="ARBA" id="ARBA00022679"/>
    </source>
</evidence>
<evidence type="ECO:0000256" key="4">
    <source>
        <dbReference type="ARBA" id="ARBA00022832"/>
    </source>
</evidence>
<evidence type="ECO:0000256" key="3">
    <source>
        <dbReference type="ARBA" id="ARBA00022723"/>
    </source>
</evidence>
<evidence type="ECO:0000256" key="7">
    <source>
        <dbReference type="ARBA" id="ARBA00023160"/>
    </source>
</evidence>
<keyword evidence="7 8" id="KW-0275">Fatty acid biosynthesis</keyword>
<dbReference type="KEGG" id="dbr:Deba_0947"/>
<dbReference type="InterPro" id="IPR004568">
    <property type="entry name" value="Ppantetheine-prot_Trfase_dom"/>
</dbReference>